<dbReference type="InterPro" id="IPR001810">
    <property type="entry name" value="F-box_dom"/>
</dbReference>
<dbReference type="AlphaFoldDB" id="A0A9N9GL69"/>
<dbReference type="InterPro" id="IPR036047">
    <property type="entry name" value="F-box-like_dom_sf"/>
</dbReference>
<protein>
    <submittedName>
        <fullName evidence="2">16643_t:CDS:1</fullName>
    </submittedName>
</protein>
<accession>A0A9N9GL69</accession>
<evidence type="ECO:0000259" key="1">
    <source>
        <dbReference type="PROSITE" id="PS50181"/>
    </source>
</evidence>
<dbReference type="Gene3D" id="1.20.1280.50">
    <property type="match status" value="1"/>
</dbReference>
<dbReference type="CDD" id="cd09917">
    <property type="entry name" value="F-box_SF"/>
    <property type="match status" value="1"/>
</dbReference>
<evidence type="ECO:0000313" key="3">
    <source>
        <dbReference type="Proteomes" id="UP000789375"/>
    </source>
</evidence>
<dbReference type="EMBL" id="CAJVPP010003028">
    <property type="protein sequence ID" value="CAG8618605.1"/>
    <property type="molecule type" value="Genomic_DNA"/>
</dbReference>
<reference evidence="2" key="1">
    <citation type="submission" date="2021-06" db="EMBL/GenBank/DDBJ databases">
        <authorList>
            <person name="Kallberg Y."/>
            <person name="Tangrot J."/>
            <person name="Rosling A."/>
        </authorList>
    </citation>
    <scope>NUCLEOTIDE SEQUENCE</scope>
    <source>
        <strain evidence="2">87-6 pot B 2015</strain>
    </source>
</reference>
<evidence type="ECO:0000313" key="2">
    <source>
        <dbReference type="EMBL" id="CAG8618605.1"/>
    </source>
</evidence>
<dbReference type="Proteomes" id="UP000789375">
    <property type="component" value="Unassembled WGS sequence"/>
</dbReference>
<dbReference type="SUPFAM" id="SSF81383">
    <property type="entry name" value="F-box domain"/>
    <property type="match status" value="1"/>
</dbReference>
<gene>
    <name evidence="2" type="ORF">FMOSSE_LOCUS9852</name>
</gene>
<organism evidence="2 3">
    <name type="scientific">Funneliformis mosseae</name>
    <name type="common">Endomycorrhizal fungus</name>
    <name type="synonym">Glomus mosseae</name>
    <dbReference type="NCBI Taxonomy" id="27381"/>
    <lineage>
        <taxon>Eukaryota</taxon>
        <taxon>Fungi</taxon>
        <taxon>Fungi incertae sedis</taxon>
        <taxon>Mucoromycota</taxon>
        <taxon>Glomeromycotina</taxon>
        <taxon>Glomeromycetes</taxon>
        <taxon>Glomerales</taxon>
        <taxon>Glomeraceae</taxon>
        <taxon>Funneliformis</taxon>
    </lineage>
</organism>
<proteinExistence type="predicted"/>
<sequence>MLSIFSNITSSRTNFKLPLKHHTTLQLKSKLLILPNELLAEICENLLPQDLFSLSSVCKELRNILWSDKSIITQQIWRNSRHKFYPSLKSPPLIGMSEQQYLWLTVLAKKCQFCDESDVNLLKKYWEFQIICCETCLNKRMESHHTLLTKYNIPEDVLSTCLCLGDKGYLLSNIKTAQIEYSKAMDKDNWVTHKQLEVIAQKCRIISILLDEFHSDHKPMINFDFINENGSE</sequence>
<keyword evidence="3" id="KW-1185">Reference proteome</keyword>
<comment type="caution">
    <text evidence="2">The sequence shown here is derived from an EMBL/GenBank/DDBJ whole genome shotgun (WGS) entry which is preliminary data.</text>
</comment>
<dbReference type="Pfam" id="PF00646">
    <property type="entry name" value="F-box"/>
    <property type="match status" value="1"/>
</dbReference>
<feature type="domain" description="F-box" evidence="1">
    <location>
        <begin position="28"/>
        <end position="80"/>
    </location>
</feature>
<dbReference type="SMART" id="SM00256">
    <property type="entry name" value="FBOX"/>
    <property type="match status" value="1"/>
</dbReference>
<dbReference type="PROSITE" id="PS50181">
    <property type="entry name" value="FBOX"/>
    <property type="match status" value="1"/>
</dbReference>
<name>A0A9N9GL69_FUNMO</name>